<feature type="transmembrane region" description="Helical" evidence="7">
    <location>
        <begin position="308"/>
        <end position="327"/>
    </location>
</feature>
<feature type="transmembrane region" description="Helical" evidence="7">
    <location>
        <begin position="391"/>
        <end position="412"/>
    </location>
</feature>
<protein>
    <submittedName>
        <fullName evidence="9">Na(+)/H(+) antiporter subunit D</fullName>
    </submittedName>
</protein>
<dbReference type="GO" id="GO:0005886">
    <property type="term" value="C:plasma membrane"/>
    <property type="evidence" value="ECO:0007669"/>
    <property type="project" value="UniProtKB-SubCell"/>
</dbReference>
<evidence type="ECO:0000313" key="9">
    <source>
        <dbReference type="EMBL" id="MCX2819346.1"/>
    </source>
</evidence>
<dbReference type="RefSeq" id="WP_266087525.1">
    <property type="nucleotide sequence ID" value="NZ_RKLV01000007.1"/>
</dbReference>
<organism evidence="9 10">
    <name type="scientific">Halorutilus salinus</name>
    <dbReference type="NCBI Taxonomy" id="2487751"/>
    <lineage>
        <taxon>Archaea</taxon>
        <taxon>Methanobacteriati</taxon>
        <taxon>Methanobacteriota</taxon>
        <taxon>Stenosarchaea group</taxon>
        <taxon>Halobacteria</taxon>
        <taxon>Halorutilales</taxon>
        <taxon>Halorutilaceae</taxon>
        <taxon>Halorutilus</taxon>
    </lineage>
</organism>
<dbReference type="EMBL" id="RKLV01000007">
    <property type="protein sequence ID" value="MCX2819346.1"/>
    <property type="molecule type" value="Genomic_DNA"/>
</dbReference>
<keyword evidence="10" id="KW-1185">Reference proteome</keyword>
<evidence type="ECO:0000256" key="5">
    <source>
        <dbReference type="ARBA" id="ARBA00023002"/>
    </source>
</evidence>
<feature type="transmembrane region" description="Helical" evidence="7">
    <location>
        <begin position="476"/>
        <end position="493"/>
    </location>
</feature>
<feature type="transmembrane region" description="Helical" evidence="7">
    <location>
        <begin position="104"/>
        <end position="121"/>
    </location>
</feature>
<feature type="domain" description="NADH:quinone oxidoreductase/Mrp antiporter transmembrane" evidence="8">
    <location>
        <begin position="121"/>
        <end position="383"/>
    </location>
</feature>
<sequence length="598" mass="63123">MSATVDLLTTVPPAFVVIAVALVIPFVSDRVGHTIGFVASLGVVPWALALRSSPGDYIQTAFMGFDVVLLNIDAFSVVMAVIFGGFGAVAVAYSYYVDASRIQTAFAVSYVGTSVGAVLVGDWLTLVFFWELMAVTSTLLVWYYGGKAVRAGYRYALLHGAGGSLLMSAVVLNYVQRGAEGFVFTGEGMASGLPAVLAALGIGVNVGFIGLHAWIPDTYPRPGIGASVFLCAFTTKAGVYGLYRAFPDGNVALAYMGAGMTVYGVVYALLQTDMRRLLAYHIQAQVGYMVGGIGMTSALATAGGFAHVFNHILYKGLLFMTAGVLIYRTGENSLKKLGGGLWRRTPVTAGAFAVAALSISGFPGFNGFVSKGMITAAAGKTQRYVVGGQDILWWLMMLGAVGTFMSFVKFGYYAFVKGSYEGKVRDGNIGQKLTVSALAVACFVLGVAPGLLFGILPLSDEWTAHPFTTGHLLEGFTLAALGIAGFYVARGAISRIGVARDVDSVYNPGVFYGTRAVARFTTMAYTAVDSGAVRLAGFCTRAVNQPAETARRLLPEGARETYDERVAKKPGETGTRAGIGETVLMLSLVLAVVMYLFL</sequence>
<dbReference type="Proteomes" id="UP001149411">
    <property type="component" value="Unassembled WGS sequence"/>
</dbReference>
<dbReference type="AlphaFoldDB" id="A0A9Q4C6U3"/>
<feature type="transmembrane region" description="Helical" evidence="7">
    <location>
        <begin position="156"/>
        <end position="175"/>
    </location>
</feature>
<evidence type="ECO:0000259" key="8">
    <source>
        <dbReference type="Pfam" id="PF00361"/>
    </source>
</evidence>
<evidence type="ECO:0000256" key="7">
    <source>
        <dbReference type="SAM" id="Phobius"/>
    </source>
</evidence>
<dbReference type="InterPro" id="IPR052175">
    <property type="entry name" value="ComplexI-like_HydComp"/>
</dbReference>
<keyword evidence="5" id="KW-0560">Oxidoreductase</keyword>
<keyword evidence="6 7" id="KW-0472">Membrane</keyword>
<feature type="transmembrane region" description="Helical" evidence="7">
    <location>
        <begin position="252"/>
        <end position="270"/>
    </location>
</feature>
<dbReference type="Pfam" id="PF00361">
    <property type="entry name" value="Proton_antipo_M"/>
    <property type="match status" value="1"/>
</dbReference>
<proteinExistence type="predicted"/>
<keyword evidence="3 7" id="KW-0812">Transmembrane</keyword>
<keyword evidence="4 7" id="KW-1133">Transmembrane helix</keyword>
<dbReference type="NCBIfam" id="NF009310">
    <property type="entry name" value="PRK12668.1"/>
    <property type="match status" value="1"/>
</dbReference>
<evidence type="ECO:0000256" key="1">
    <source>
        <dbReference type="ARBA" id="ARBA00004651"/>
    </source>
</evidence>
<feature type="transmembrane region" description="Helical" evidence="7">
    <location>
        <begin position="433"/>
        <end position="456"/>
    </location>
</feature>
<feature type="transmembrane region" description="Helical" evidence="7">
    <location>
        <begin position="127"/>
        <end position="144"/>
    </location>
</feature>
<feature type="transmembrane region" description="Helical" evidence="7">
    <location>
        <begin position="282"/>
        <end position="302"/>
    </location>
</feature>
<comment type="caution">
    <text evidence="9">The sequence shown here is derived from an EMBL/GenBank/DDBJ whole genome shotgun (WGS) entry which is preliminary data.</text>
</comment>
<evidence type="ECO:0000256" key="3">
    <source>
        <dbReference type="ARBA" id="ARBA00022692"/>
    </source>
</evidence>
<dbReference type="InterPro" id="IPR001750">
    <property type="entry name" value="ND/Mrp_TM"/>
</dbReference>
<comment type="subcellular location">
    <subcellularLocation>
        <location evidence="1">Cell membrane</location>
        <topology evidence="1">Multi-pass membrane protein</topology>
    </subcellularLocation>
</comment>
<dbReference type="PANTHER" id="PTHR42682">
    <property type="entry name" value="HYDROGENASE-4 COMPONENT F"/>
    <property type="match status" value="1"/>
</dbReference>
<feature type="transmembrane region" description="Helical" evidence="7">
    <location>
        <begin position="578"/>
        <end position="597"/>
    </location>
</feature>
<evidence type="ECO:0000256" key="4">
    <source>
        <dbReference type="ARBA" id="ARBA00022989"/>
    </source>
</evidence>
<feature type="transmembrane region" description="Helical" evidence="7">
    <location>
        <begin position="195"/>
        <end position="215"/>
    </location>
</feature>
<name>A0A9Q4C6U3_9EURY</name>
<evidence type="ECO:0000256" key="6">
    <source>
        <dbReference type="ARBA" id="ARBA00023136"/>
    </source>
</evidence>
<evidence type="ECO:0000313" key="10">
    <source>
        <dbReference type="Proteomes" id="UP001149411"/>
    </source>
</evidence>
<gene>
    <name evidence="9" type="ORF">EGH25_08270</name>
</gene>
<evidence type="ECO:0000256" key="2">
    <source>
        <dbReference type="ARBA" id="ARBA00022475"/>
    </source>
</evidence>
<feature type="transmembrane region" description="Helical" evidence="7">
    <location>
        <begin position="74"/>
        <end position="97"/>
    </location>
</feature>
<feature type="transmembrane region" description="Helical" evidence="7">
    <location>
        <begin position="35"/>
        <end position="54"/>
    </location>
</feature>
<dbReference type="PANTHER" id="PTHR42682:SF4">
    <property type="entry name" value="NADH-UBIQUINONE_PLASTOQUINONE"/>
    <property type="match status" value="1"/>
</dbReference>
<accession>A0A9Q4C6U3</accession>
<feature type="transmembrane region" description="Helical" evidence="7">
    <location>
        <begin position="227"/>
        <end position="246"/>
    </location>
</feature>
<feature type="transmembrane region" description="Helical" evidence="7">
    <location>
        <begin position="347"/>
        <end position="365"/>
    </location>
</feature>
<keyword evidence="2" id="KW-1003">Cell membrane</keyword>
<feature type="transmembrane region" description="Helical" evidence="7">
    <location>
        <begin position="12"/>
        <end position="28"/>
    </location>
</feature>
<dbReference type="GO" id="GO:0016491">
    <property type="term" value="F:oxidoreductase activity"/>
    <property type="evidence" value="ECO:0007669"/>
    <property type="project" value="UniProtKB-KW"/>
</dbReference>
<reference evidence="9" key="1">
    <citation type="submission" date="2022-09" db="EMBL/GenBank/DDBJ databases">
        <title>Haloadaptaus new haloarchaeum isolated from saline soil.</title>
        <authorList>
            <person name="Duran-Viseras A."/>
            <person name="Sanchez-Porro C."/>
            <person name="Ventosa A."/>
        </authorList>
    </citation>
    <scope>NUCLEOTIDE SEQUENCE</scope>
    <source>
        <strain evidence="9">F3-133</strain>
    </source>
</reference>